<dbReference type="Proteomes" id="UP000008718">
    <property type="component" value="Chromosome"/>
</dbReference>
<dbReference type="InterPro" id="IPR013783">
    <property type="entry name" value="Ig-like_fold"/>
</dbReference>
<dbReference type="Pfam" id="PF14310">
    <property type="entry name" value="Fn3-like"/>
    <property type="match status" value="1"/>
</dbReference>
<dbReference type="SUPFAM" id="SSF52279">
    <property type="entry name" value="Beta-D-glucan exohydrolase, C-terminal domain"/>
    <property type="match status" value="1"/>
</dbReference>
<dbReference type="Gene3D" id="3.40.50.1700">
    <property type="entry name" value="Glycoside hydrolase family 3 C-terminal domain"/>
    <property type="match status" value="1"/>
</dbReference>
<organism evidence="6 7">
    <name type="scientific">Paludibacter propionicigenes (strain DSM 17365 / JCM 13257 / WB4)</name>
    <dbReference type="NCBI Taxonomy" id="694427"/>
    <lineage>
        <taxon>Bacteria</taxon>
        <taxon>Pseudomonadati</taxon>
        <taxon>Bacteroidota</taxon>
        <taxon>Bacteroidia</taxon>
        <taxon>Bacteroidales</taxon>
        <taxon>Paludibacteraceae</taxon>
        <taxon>Paludibacter</taxon>
    </lineage>
</organism>
<dbReference type="SMART" id="SM01217">
    <property type="entry name" value="Fn3_like"/>
    <property type="match status" value="1"/>
</dbReference>
<dbReference type="InterPro" id="IPR036881">
    <property type="entry name" value="Glyco_hydro_3_C_sf"/>
</dbReference>
<evidence type="ECO:0000256" key="3">
    <source>
        <dbReference type="ARBA" id="ARBA00023277"/>
    </source>
</evidence>
<dbReference type="Gene3D" id="3.20.20.300">
    <property type="entry name" value="Glycoside hydrolase, family 3, N-terminal domain"/>
    <property type="match status" value="1"/>
</dbReference>
<evidence type="ECO:0000313" key="6">
    <source>
        <dbReference type="EMBL" id="ADQ80253.1"/>
    </source>
</evidence>
<keyword evidence="4" id="KW-0326">Glycosidase</keyword>
<dbReference type="InterPro" id="IPR036962">
    <property type="entry name" value="Glyco_hydro_3_N_sf"/>
</dbReference>
<dbReference type="PROSITE" id="PS00775">
    <property type="entry name" value="GLYCOSYL_HYDROL_F3"/>
    <property type="match status" value="1"/>
</dbReference>
<dbReference type="EMBL" id="CP002345">
    <property type="protein sequence ID" value="ADQ80253.1"/>
    <property type="molecule type" value="Genomic_DNA"/>
</dbReference>
<dbReference type="InterPro" id="IPR017853">
    <property type="entry name" value="GH"/>
</dbReference>
<gene>
    <name evidence="6" type="ordered locus">Palpr_2117</name>
</gene>
<dbReference type="InterPro" id="IPR002772">
    <property type="entry name" value="Glyco_hydro_3_C"/>
</dbReference>
<proteinExistence type="inferred from homology"/>
<sequence>MTAILCLLGIAGMQAQTKPVYLDNRKTIEQRVEDALSRMTIEEKVAMCHAQSKFSSHGVPRLGIPEIWMSDGPHGVREEIEWDAWGAAKWTNDSCTAFPALTCLAATFNPSLSHEYGVAIGEEARYRRKDILLGPGVNIYRTPLNGRNFEYMGEDPYLAGRMAIPYIKGVQENGVAACVKHYALNNQEVWRGHINVNLSDRALHEIYLPAFKAAVEEGGAWSIMGSYNQFRGEHCCHNDLLLNKILKGDWKFDGVVVTDWGGAHDTKQSVFNGLDIEMGSYTNGLSSRAMFGYEDFYLAKPFLTMLKKGEVPVSVLDDKVRRILRLTFRTNMMPDRPYGRFVCNDHSTAARRVAEEGIVLLKNEKQFLPISTNQYKKIAVIGENASRSLTEGGGSSTLKVKYEVSPLDGFKQTFGADKVVYCKGYSSGPSMYGRVIAPKENQQQLFDAAVKAAKDADIVFFVGGLNKNHQQDCEAGDRITYNLPFNQDKLIEEILKVNKNVVVLLASGNAVAMPWLKDVPAVLQAWYLGSESGNAIANVITGKVNPSGKLPFSFPVKLEDNAAHSFGKLSYPGDSTNVFYKEDILVGYRWFDTKKIKPLFPFGYGLSYSTFEYGKIATDKKTYGQDETIKVSFTLKNTGKVDGAEAVQVYASQPKASVMRPAKELKAFAKVFLKAGETQTVALEVKVKDLAFYNEKTNNWTVESGEFVLRNAASAADVKSSVSIQIK</sequence>
<dbReference type="InterPro" id="IPR001764">
    <property type="entry name" value="Glyco_hydro_3_N"/>
</dbReference>
<dbReference type="KEGG" id="ppn:Palpr_2117"/>
<evidence type="ECO:0000256" key="2">
    <source>
        <dbReference type="ARBA" id="ARBA00022801"/>
    </source>
</evidence>
<dbReference type="STRING" id="694427.Palpr_2117"/>
<dbReference type="Pfam" id="PF00933">
    <property type="entry name" value="Glyco_hydro_3"/>
    <property type="match status" value="1"/>
</dbReference>
<feature type="domain" description="Fibronectin type III-like" evidence="5">
    <location>
        <begin position="645"/>
        <end position="715"/>
    </location>
</feature>
<dbReference type="InterPro" id="IPR019800">
    <property type="entry name" value="Glyco_hydro_3_AS"/>
</dbReference>
<evidence type="ECO:0000259" key="5">
    <source>
        <dbReference type="SMART" id="SM01217"/>
    </source>
</evidence>
<name>E4T6A9_PALPW</name>
<dbReference type="GO" id="GO:0005975">
    <property type="term" value="P:carbohydrate metabolic process"/>
    <property type="evidence" value="ECO:0007669"/>
    <property type="project" value="InterPro"/>
</dbReference>
<dbReference type="FunFam" id="2.60.40.10:FF:000495">
    <property type="entry name" value="Periplasmic beta-glucosidase"/>
    <property type="match status" value="1"/>
</dbReference>
<protein>
    <submittedName>
        <fullName evidence="6">Glycoside hydrolase family 3 domain protein</fullName>
    </submittedName>
</protein>
<accession>E4T6A9</accession>
<keyword evidence="7" id="KW-1185">Reference proteome</keyword>
<reference evidence="6 7" key="2">
    <citation type="journal article" date="2011" name="Stand. Genomic Sci.">
        <title>Complete genome sequence of Paludibacter propionicigenes type strain (WB4).</title>
        <authorList>
            <person name="Gronow S."/>
            <person name="Munk C."/>
            <person name="Lapidus A."/>
            <person name="Nolan M."/>
            <person name="Lucas S."/>
            <person name="Hammon N."/>
            <person name="Deshpande S."/>
            <person name="Cheng J.F."/>
            <person name="Tapia R."/>
            <person name="Han C."/>
            <person name="Goodwin L."/>
            <person name="Pitluck S."/>
            <person name="Liolios K."/>
            <person name="Ivanova N."/>
            <person name="Mavromatis K."/>
            <person name="Mikhailova N."/>
            <person name="Pati A."/>
            <person name="Chen A."/>
            <person name="Palaniappan K."/>
            <person name="Land M."/>
            <person name="Hauser L."/>
            <person name="Chang Y.J."/>
            <person name="Jeffries C.D."/>
            <person name="Brambilla E."/>
            <person name="Rohde M."/>
            <person name="Goker M."/>
            <person name="Detter J.C."/>
            <person name="Woyke T."/>
            <person name="Bristow J."/>
            <person name="Eisen J.A."/>
            <person name="Markowitz V."/>
            <person name="Hugenholtz P."/>
            <person name="Kyrpides N.C."/>
            <person name="Klenk H.P."/>
        </authorList>
    </citation>
    <scope>NUCLEOTIDE SEQUENCE [LARGE SCALE GENOMIC DNA]</scope>
    <source>
        <strain evidence="7">DSM 17365 / JCM 13257 / WB4</strain>
    </source>
</reference>
<evidence type="ECO:0000256" key="4">
    <source>
        <dbReference type="RuleBase" id="RU361161"/>
    </source>
</evidence>
<keyword evidence="2 4" id="KW-0378">Hydrolase</keyword>
<evidence type="ECO:0000313" key="7">
    <source>
        <dbReference type="Proteomes" id="UP000008718"/>
    </source>
</evidence>
<dbReference type="Gene3D" id="2.60.40.10">
    <property type="entry name" value="Immunoglobulins"/>
    <property type="match status" value="1"/>
</dbReference>
<dbReference type="eggNOG" id="COG1472">
    <property type="taxonomic scope" value="Bacteria"/>
</dbReference>
<dbReference type="PRINTS" id="PR00133">
    <property type="entry name" value="GLHYDRLASE3"/>
</dbReference>
<dbReference type="InterPro" id="IPR050288">
    <property type="entry name" value="Cellulose_deg_GH3"/>
</dbReference>
<dbReference type="SUPFAM" id="SSF51445">
    <property type="entry name" value="(Trans)glycosidases"/>
    <property type="match status" value="1"/>
</dbReference>
<dbReference type="Pfam" id="PF01915">
    <property type="entry name" value="Glyco_hydro_3_C"/>
    <property type="match status" value="1"/>
</dbReference>
<dbReference type="CAZy" id="GH3">
    <property type="family name" value="Glycoside Hydrolase Family 3"/>
</dbReference>
<evidence type="ECO:0000256" key="1">
    <source>
        <dbReference type="ARBA" id="ARBA00005336"/>
    </source>
</evidence>
<keyword evidence="3" id="KW-0119">Carbohydrate metabolism</keyword>
<dbReference type="PANTHER" id="PTHR42715:SF10">
    <property type="entry name" value="BETA-GLUCOSIDASE"/>
    <property type="match status" value="1"/>
</dbReference>
<dbReference type="InterPro" id="IPR026891">
    <property type="entry name" value="Fn3-like"/>
</dbReference>
<dbReference type="PANTHER" id="PTHR42715">
    <property type="entry name" value="BETA-GLUCOSIDASE"/>
    <property type="match status" value="1"/>
</dbReference>
<dbReference type="HOGENOM" id="CLU_004542_4_1_10"/>
<comment type="similarity">
    <text evidence="1 4">Belongs to the glycosyl hydrolase 3 family.</text>
</comment>
<dbReference type="AlphaFoldDB" id="E4T6A9"/>
<dbReference type="GO" id="GO:0008422">
    <property type="term" value="F:beta-glucosidase activity"/>
    <property type="evidence" value="ECO:0007669"/>
    <property type="project" value="UniProtKB-ARBA"/>
</dbReference>
<reference key="1">
    <citation type="submission" date="2010-11" db="EMBL/GenBank/DDBJ databases">
        <title>The complete genome of Paludibacter propionicigenes DSM 17365.</title>
        <authorList>
            <consortium name="US DOE Joint Genome Institute (JGI-PGF)"/>
            <person name="Lucas S."/>
            <person name="Copeland A."/>
            <person name="Lapidus A."/>
            <person name="Bruce D."/>
            <person name="Goodwin L."/>
            <person name="Pitluck S."/>
            <person name="Kyrpides N."/>
            <person name="Mavromatis K."/>
            <person name="Ivanova N."/>
            <person name="Munk A.C."/>
            <person name="Brettin T."/>
            <person name="Detter J.C."/>
            <person name="Han C."/>
            <person name="Tapia R."/>
            <person name="Land M."/>
            <person name="Hauser L."/>
            <person name="Markowitz V."/>
            <person name="Cheng J.-F."/>
            <person name="Hugenholtz P."/>
            <person name="Woyke T."/>
            <person name="Wu D."/>
            <person name="Gronow S."/>
            <person name="Wellnitz S."/>
            <person name="Brambilla E."/>
            <person name="Klenk H.-P."/>
            <person name="Eisen J.A."/>
        </authorList>
    </citation>
    <scope>NUCLEOTIDE SEQUENCE</scope>
    <source>
        <strain>WB4</strain>
    </source>
</reference>